<evidence type="ECO:0000313" key="3">
    <source>
        <dbReference type="Proteomes" id="UP000829384"/>
    </source>
</evidence>
<evidence type="ECO:0000313" key="2">
    <source>
        <dbReference type="EMBL" id="MCG9966044.1"/>
    </source>
</evidence>
<accession>A0ABS9R0D0</accession>
<evidence type="ECO:0000256" key="1">
    <source>
        <dbReference type="SAM" id="Phobius"/>
    </source>
</evidence>
<keyword evidence="1" id="KW-0812">Transmembrane</keyword>
<comment type="caution">
    <text evidence="2">The sequence shown here is derived from an EMBL/GenBank/DDBJ whole genome shotgun (WGS) entry which is preliminary data.</text>
</comment>
<dbReference type="NCBIfam" id="TIGR02761">
    <property type="entry name" value="TraE_TIGR"/>
    <property type="match status" value="1"/>
</dbReference>
<dbReference type="Proteomes" id="UP000829384">
    <property type="component" value="Unassembled WGS sequence"/>
</dbReference>
<reference evidence="2 3" key="1">
    <citation type="submission" date="2020-08" db="EMBL/GenBank/DDBJ databases">
        <title>Whole genome sequence of Shewanella sp strain PS-2.</title>
        <authorList>
            <person name="Das S.K."/>
        </authorList>
    </citation>
    <scope>NUCLEOTIDE SEQUENCE [LARGE SCALE GENOMIC DNA]</scope>
    <source>
        <strain evidence="2 3">PS-2</strain>
    </source>
</reference>
<gene>
    <name evidence="2" type="primary">traE</name>
    <name evidence="2" type="ORF">H9J30_19300</name>
</gene>
<proteinExistence type="predicted"/>
<keyword evidence="1" id="KW-1133">Transmembrane helix</keyword>
<dbReference type="EMBL" id="JACSDI010000023">
    <property type="protein sequence ID" value="MCG9966044.1"/>
    <property type="molecule type" value="Genomic_DNA"/>
</dbReference>
<feature type="transmembrane region" description="Helical" evidence="1">
    <location>
        <begin position="20"/>
        <end position="42"/>
    </location>
</feature>
<name>A0ABS9R0D0_9GAMM</name>
<organism evidence="2 3">
    <name type="scientific">Shewanella cutis</name>
    <dbReference type="NCBI Taxonomy" id="2766780"/>
    <lineage>
        <taxon>Bacteria</taxon>
        <taxon>Pseudomonadati</taxon>
        <taxon>Pseudomonadota</taxon>
        <taxon>Gammaproteobacteria</taxon>
        <taxon>Alteromonadales</taxon>
        <taxon>Shewanellaceae</taxon>
        <taxon>Shewanella</taxon>
    </lineage>
</organism>
<dbReference type="Pfam" id="PF05309">
    <property type="entry name" value="TraE"/>
    <property type="match status" value="1"/>
</dbReference>
<dbReference type="InterPro" id="IPR007973">
    <property type="entry name" value="Pilus_assembly_TraE"/>
</dbReference>
<protein>
    <submittedName>
        <fullName evidence="2">Type IV conjugative transfer system protein TraE</fullName>
    </submittedName>
</protein>
<keyword evidence="3" id="KW-1185">Reference proteome</keyword>
<dbReference type="RefSeq" id="WP_240132498.1">
    <property type="nucleotide sequence ID" value="NZ_JACSDI010000023.1"/>
</dbReference>
<keyword evidence="1" id="KW-0472">Membrane</keyword>
<sequence length="190" mass="21439">MLNRNKIDFISLAKSLNTLLLIGFVLAMVANTILAGVAWMAYFNKSRTLVPPTISQKFTVSDGAIDEPYLQQMAEYFVFLKLNVTPGSVDHQYKQLASYINEADWHQMQPLLVDDAMTMKKQNISSHFAIEQTQVALDERLVKVTGTLSKYVGKRPLEPETLSYIIDLDYTHGQLSLKAIKKVPQKEAQS</sequence>